<evidence type="ECO:0000313" key="4">
    <source>
        <dbReference type="Proteomes" id="UP000184085"/>
    </source>
</evidence>
<proteinExistence type="predicted"/>
<dbReference type="SUPFAM" id="SSF53474">
    <property type="entry name" value="alpha/beta-Hydrolases"/>
    <property type="match status" value="1"/>
</dbReference>
<protein>
    <submittedName>
        <fullName evidence="3">Putative esterase/lipase/thioesterase</fullName>
    </submittedName>
</protein>
<dbReference type="RefSeq" id="WP_072704900.1">
    <property type="nucleotide sequence ID" value="NZ_FMJB01000040.1"/>
</dbReference>
<evidence type="ECO:0000256" key="1">
    <source>
        <dbReference type="ARBA" id="ARBA00022801"/>
    </source>
</evidence>
<keyword evidence="1" id="KW-0378">Hydrolase</keyword>
<keyword evidence="4" id="KW-1185">Reference proteome</keyword>
<reference evidence="4" key="1">
    <citation type="submission" date="2016-09" db="EMBL/GenBank/DDBJ databases">
        <authorList>
            <person name="Wibberg D."/>
        </authorList>
    </citation>
    <scope>NUCLEOTIDE SEQUENCE [LARGE SCALE GENOMIC DNA]</scope>
</reference>
<accession>A0A1M4MW83</accession>
<dbReference type="GO" id="GO:0016787">
    <property type="term" value="F:hydrolase activity"/>
    <property type="evidence" value="ECO:0007669"/>
    <property type="project" value="UniProtKB-KW"/>
</dbReference>
<evidence type="ECO:0000259" key="2">
    <source>
        <dbReference type="Pfam" id="PF07859"/>
    </source>
</evidence>
<dbReference type="Gene3D" id="3.40.50.1820">
    <property type="entry name" value="alpha/beta hydrolase"/>
    <property type="match status" value="1"/>
</dbReference>
<dbReference type="Proteomes" id="UP000184085">
    <property type="component" value="Unassembled WGS sequence"/>
</dbReference>
<dbReference type="AlphaFoldDB" id="A0A1M4MW83"/>
<dbReference type="PANTHER" id="PTHR48081">
    <property type="entry name" value="AB HYDROLASE SUPERFAMILY PROTEIN C4A8.06C"/>
    <property type="match status" value="1"/>
</dbReference>
<dbReference type="InterPro" id="IPR029058">
    <property type="entry name" value="AB_hydrolase_fold"/>
</dbReference>
<dbReference type="InterPro" id="IPR050300">
    <property type="entry name" value="GDXG_lipolytic_enzyme"/>
</dbReference>
<gene>
    <name evidence="3" type="ORF">KARMA_0981</name>
</gene>
<dbReference type="PANTHER" id="PTHR48081:SF33">
    <property type="entry name" value="KYNURENINE FORMAMIDASE"/>
    <property type="match status" value="1"/>
</dbReference>
<organism evidence="3 4">
    <name type="scientific">Donghicola eburneus</name>
    <dbReference type="NCBI Taxonomy" id="393278"/>
    <lineage>
        <taxon>Bacteria</taxon>
        <taxon>Pseudomonadati</taxon>
        <taxon>Pseudomonadota</taxon>
        <taxon>Alphaproteobacteria</taxon>
        <taxon>Rhodobacterales</taxon>
        <taxon>Roseobacteraceae</taxon>
        <taxon>Donghicola</taxon>
    </lineage>
</organism>
<feature type="domain" description="Alpha/beta hydrolase fold-3" evidence="2">
    <location>
        <begin position="65"/>
        <end position="179"/>
    </location>
</feature>
<name>A0A1M4MW83_9RHOB</name>
<evidence type="ECO:0000313" key="3">
    <source>
        <dbReference type="EMBL" id="SCM66799.1"/>
    </source>
</evidence>
<sequence length="258" mass="27892">MNLDRAYENTAFIPDGSSFPARWNAQAEAFRISHSGLSRLDRPYGAGARQKYDLFLPDGPVQGTLIFVHGGYWKAFDKSTWSHLASGAVARGWAVVMPSYTLCPEARIAEIGAEIASVITQIAETSKGPLVLTGHSAGGHLVARAAAGLLPASVMHRIRRVVPISPVADLEPLMHTSMNEILRVDADEALRESPVALAKPDVPVTVWVGGAERPAFIEQAAKLARVWDCGLEIADGRHHFDVIDALDRNGKLLNFLLA</sequence>
<dbReference type="Pfam" id="PF07859">
    <property type="entry name" value="Abhydrolase_3"/>
    <property type="match status" value="1"/>
</dbReference>
<dbReference type="EMBL" id="FMJB01000040">
    <property type="protein sequence ID" value="SCM66799.1"/>
    <property type="molecule type" value="Genomic_DNA"/>
</dbReference>
<dbReference type="InterPro" id="IPR013094">
    <property type="entry name" value="AB_hydrolase_3"/>
</dbReference>